<evidence type="ECO:0000256" key="2">
    <source>
        <dbReference type="ARBA" id="ARBA00005988"/>
    </source>
</evidence>
<keyword evidence="4" id="KW-0378">Hydrolase</keyword>
<dbReference type="InterPro" id="IPR000834">
    <property type="entry name" value="Peptidase_M14"/>
</dbReference>
<dbReference type="GO" id="GO:0006508">
    <property type="term" value="P:proteolysis"/>
    <property type="evidence" value="ECO:0007669"/>
    <property type="project" value="UniProtKB-KW"/>
</dbReference>
<dbReference type="PANTHER" id="PTHR11705:SF143">
    <property type="entry name" value="SLL0236 PROTEIN"/>
    <property type="match status" value="1"/>
</dbReference>
<evidence type="ECO:0000256" key="1">
    <source>
        <dbReference type="ARBA" id="ARBA00001947"/>
    </source>
</evidence>
<dbReference type="GO" id="GO:0008270">
    <property type="term" value="F:zinc ion binding"/>
    <property type="evidence" value="ECO:0007669"/>
    <property type="project" value="InterPro"/>
</dbReference>
<dbReference type="PANTHER" id="PTHR11705">
    <property type="entry name" value="PROTEASE FAMILY M14 CARBOXYPEPTIDASE A,B"/>
    <property type="match status" value="1"/>
</dbReference>
<sequence length="187" mass="20600">MDGFTCHASSLPCPQINRWMAQLASDHPDLCTLETVGKSYEGRPMNLLTVGKGGADKPGIFIDGGKTCRAAGMCGCCCGTRRLSSCTRVLWLCCVASLCVVLVTSPSRYFTSHPLGRNPRAGVDLARHRDLPGEPTRHQQQRPRRPAVQRQLLLHAGHQPRRVRLLLHRCKCGRRSSAPLTHTRPVT</sequence>
<feature type="region of interest" description="Disordered" evidence="8">
    <location>
        <begin position="127"/>
        <end position="147"/>
    </location>
</feature>
<evidence type="ECO:0000256" key="4">
    <source>
        <dbReference type="ARBA" id="ARBA00022801"/>
    </source>
</evidence>
<accession>A0A0P4VZ04</accession>
<dbReference type="GO" id="GO:0004181">
    <property type="term" value="F:metallocarboxypeptidase activity"/>
    <property type="evidence" value="ECO:0007669"/>
    <property type="project" value="InterPro"/>
</dbReference>
<name>A0A0P4VZ04_SCYOL</name>
<dbReference type="Gene3D" id="3.40.630.10">
    <property type="entry name" value="Zn peptidases"/>
    <property type="match status" value="1"/>
</dbReference>
<feature type="domain" description="Peptidase M14" evidence="9">
    <location>
        <begin position="9"/>
        <end position="187"/>
    </location>
</feature>
<evidence type="ECO:0000256" key="7">
    <source>
        <dbReference type="PROSITE-ProRule" id="PRU01379"/>
    </source>
</evidence>
<proteinExistence type="inferred from homology"/>
<evidence type="ECO:0000256" key="6">
    <source>
        <dbReference type="ARBA" id="ARBA00023049"/>
    </source>
</evidence>
<dbReference type="AlphaFoldDB" id="A0A0P4VZ04"/>
<evidence type="ECO:0000256" key="3">
    <source>
        <dbReference type="ARBA" id="ARBA00022670"/>
    </source>
</evidence>
<evidence type="ECO:0000256" key="8">
    <source>
        <dbReference type="SAM" id="MobiDB-lite"/>
    </source>
</evidence>
<protein>
    <recommendedName>
        <fullName evidence="9">Peptidase M14 domain-containing protein</fullName>
    </recommendedName>
</protein>
<dbReference type="PROSITE" id="PS52035">
    <property type="entry name" value="PEPTIDASE_M14"/>
    <property type="match status" value="1"/>
</dbReference>
<dbReference type="SUPFAM" id="SSF53187">
    <property type="entry name" value="Zn-dependent exopeptidases"/>
    <property type="match status" value="1"/>
</dbReference>
<evidence type="ECO:0000313" key="10">
    <source>
        <dbReference type="EMBL" id="JAI57585.1"/>
    </source>
</evidence>
<keyword evidence="5" id="KW-0862">Zinc</keyword>
<keyword evidence="3" id="KW-0645">Protease</keyword>
<evidence type="ECO:0000259" key="9">
    <source>
        <dbReference type="PROSITE" id="PS52035"/>
    </source>
</evidence>
<dbReference type="EMBL" id="GDRN01106346">
    <property type="protein sequence ID" value="JAI57586.1"/>
    <property type="molecule type" value="Transcribed_RNA"/>
</dbReference>
<dbReference type="GO" id="GO:0005615">
    <property type="term" value="C:extracellular space"/>
    <property type="evidence" value="ECO:0007669"/>
    <property type="project" value="TreeGrafter"/>
</dbReference>
<dbReference type="Pfam" id="PF00246">
    <property type="entry name" value="Peptidase_M14"/>
    <property type="match status" value="1"/>
</dbReference>
<comment type="similarity">
    <text evidence="2 7">Belongs to the peptidase M14 family.</text>
</comment>
<comment type="caution">
    <text evidence="7">Lacks conserved residue(s) required for the propagation of feature annotation.</text>
</comment>
<reference evidence="10" key="1">
    <citation type="submission" date="2015-09" db="EMBL/GenBank/DDBJ databases">
        <title>Scylla olivacea transcriptome.</title>
        <authorList>
            <person name="Ikhwanuddin M."/>
        </authorList>
    </citation>
    <scope>NUCLEOTIDE SEQUENCE</scope>
</reference>
<evidence type="ECO:0000256" key="5">
    <source>
        <dbReference type="ARBA" id="ARBA00022833"/>
    </source>
</evidence>
<comment type="cofactor">
    <cofactor evidence="1">
        <name>Zn(2+)</name>
        <dbReference type="ChEBI" id="CHEBI:29105"/>
    </cofactor>
</comment>
<feature type="compositionally biased region" description="Basic and acidic residues" evidence="8">
    <location>
        <begin position="127"/>
        <end position="137"/>
    </location>
</feature>
<keyword evidence="6" id="KW-0482">Metalloprotease</keyword>
<organism evidence="10">
    <name type="scientific">Scylla olivacea</name>
    <name type="common">Orange mud crab</name>
    <name type="synonym">Cancer olivacea</name>
    <dbReference type="NCBI Taxonomy" id="85551"/>
    <lineage>
        <taxon>Eukaryota</taxon>
        <taxon>Metazoa</taxon>
        <taxon>Ecdysozoa</taxon>
        <taxon>Arthropoda</taxon>
        <taxon>Crustacea</taxon>
        <taxon>Multicrustacea</taxon>
        <taxon>Malacostraca</taxon>
        <taxon>Eumalacostraca</taxon>
        <taxon>Eucarida</taxon>
        <taxon>Decapoda</taxon>
        <taxon>Pleocyemata</taxon>
        <taxon>Brachyura</taxon>
        <taxon>Eubrachyura</taxon>
        <taxon>Portunoidea</taxon>
        <taxon>Portunidae</taxon>
        <taxon>Portuninae</taxon>
        <taxon>Scylla</taxon>
    </lineage>
</organism>
<dbReference type="EMBL" id="GDRN01106349">
    <property type="protein sequence ID" value="JAI57585.1"/>
    <property type="molecule type" value="Transcribed_RNA"/>
</dbReference>